<dbReference type="Proteomes" id="UP000823388">
    <property type="component" value="Chromosome 2N"/>
</dbReference>
<evidence type="ECO:0000313" key="3">
    <source>
        <dbReference type="Proteomes" id="UP000823388"/>
    </source>
</evidence>
<organism evidence="2 3">
    <name type="scientific">Panicum virgatum</name>
    <name type="common">Blackwell switchgrass</name>
    <dbReference type="NCBI Taxonomy" id="38727"/>
    <lineage>
        <taxon>Eukaryota</taxon>
        <taxon>Viridiplantae</taxon>
        <taxon>Streptophyta</taxon>
        <taxon>Embryophyta</taxon>
        <taxon>Tracheophyta</taxon>
        <taxon>Spermatophyta</taxon>
        <taxon>Magnoliopsida</taxon>
        <taxon>Liliopsida</taxon>
        <taxon>Poales</taxon>
        <taxon>Poaceae</taxon>
        <taxon>PACMAD clade</taxon>
        <taxon>Panicoideae</taxon>
        <taxon>Panicodae</taxon>
        <taxon>Paniceae</taxon>
        <taxon>Panicinae</taxon>
        <taxon>Panicum</taxon>
        <taxon>Panicum sect. Hiantes</taxon>
    </lineage>
</organism>
<reference evidence="2" key="1">
    <citation type="submission" date="2020-05" db="EMBL/GenBank/DDBJ databases">
        <title>WGS assembly of Panicum virgatum.</title>
        <authorList>
            <person name="Lovell J.T."/>
            <person name="Jenkins J."/>
            <person name="Shu S."/>
            <person name="Juenger T.E."/>
            <person name="Schmutz J."/>
        </authorList>
    </citation>
    <scope>NUCLEOTIDE SEQUENCE</scope>
    <source>
        <strain evidence="2">AP13</strain>
    </source>
</reference>
<dbReference type="AlphaFoldDB" id="A0A8T0VBA4"/>
<sequence>MHCTTTTCRNAAKWTGRTTNLAIFYMGCKYQDISISSCVTLSTPKMCHQRSNGIFKKFSTSAMEDHCQKITFSPPRQINRQQTSREKDHFSSAASTTLAPCNERGRG</sequence>
<gene>
    <name evidence="2" type="ORF">PVAP13_2NG111146</name>
</gene>
<keyword evidence="3" id="KW-1185">Reference proteome</keyword>
<accession>A0A8T0VBA4</accession>
<dbReference type="EMBL" id="CM029040">
    <property type="protein sequence ID" value="KAG2632500.1"/>
    <property type="molecule type" value="Genomic_DNA"/>
</dbReference>
<evidence type="ECO:0000313" key="2">
    <source>
        <dbReference type="EMBL" id="KAG2632500.1"/>
    </source>
</evidence>
<name>A0A8T0VBA4_PANVG</name>
<proteinExistence type="predicted"/>
<feature type="compositionally biased region" description="Polar residues" evidence="1">
    <location>
        <begin position="71"/>
        <end position="82"/>
    </location>
</feature>
<comment type="caution">
    <text evidence="2">The sequence shown here is derived from an EMBL/GenBank/DDBJ whole genome shotgun (WGS) entry which is preliminary data.</text>
</comment>
<evidence type="ECO:0000256" key="1">
    <source>
        <dbReference type="SAM" id="MobiDB-lite"/>
    </source>
</evidence>
<protein>
    <submittedName>
        <fullName evidence="2">Uncharacterized protein</fullName>
    </submittedName>
</protein>
<feature type="region of interest" description="Disordered" evidence="1">
    <location>
        <begin position="71"/>
        <end position="107"/>
    </location>
</feature>